<dbReference type="Pfam" id="PF04754">
    <property type="entry name" value="Transposase_31"/>
    <property type="match status" value="1"/>
</dbReference>
<dbReference type="AlphaFoldDB" id="A0A2C9CFP5"/>
<evidence type="ECO:0000313" key="3">
    <source>
        <dbReference type="Proteomes" id="UP000221734"/>
    </source>
</evidence>
<proteinExistence type="predicted"/>
<dbReference type="RefSeq" id="WP_099325190.1">
    <property type="nucleotide sequence ID" value="NZ_LT934425.1"/>
</dbReference>
<evidence type="ECO:0000313" key="2">
    <source>
        <dbReference type="EMBL" id="SOH04475.1"/>
    </source>
</evidence>
<name>A0A2C9CFP5_KUEST</name>
<dbReference type="PANTHER" id="PTHR34611">
    <property type="match status" value="1"/>
</dbReference>
<dbReference type="Proteomes" id="UP000221734">
    <property type="component" value="Chromosome Kuenenia_stuttgartiensis_MBR1"/>
</dbReference>
<organism evidence="2 3">
    <name type="scientific">Kuenenia stuttgartiensis</name>
    <dbReference type="NCBI Taxonomy" id="174633"/>
    <lineage>
        <taxon>Bacteria</taxon>
        <taxon>Pseudomonadati</taxon>
        <taxon>Planctomycetota</taxon>
        <taxon>Candidatus Brocadiia</taxon>
        <taxon>Candidatus Brocadiales</taxon>
        <taxon>Candidatus Brocadiaceae</taxon>
        <taxon>Candidatus Kuenenia</taxon>
    </lineage>
</organism>
<feature type="domain" description="Transposase (putative) YhgA-like" evidence="1">
    <location>
        <begin position="5"/>
        <end position="189"/>
    </location>
</feature>
<protein>
    <recommendedName>
        <fullName evidence="1">Transposase (putative) YhgA-like domain-containing protein</fullName>
    </recommendedName>
</protein>
<dbReference type="EMBL" id="LT934425">
    <property type="protein sequence ID" value="SOH04475.1"/>
    <property type="molecule type" value="Genomic_DNA"/>
</dbReference>
<dbReference type="InterPro" id="IPR051699">
    <property type="entry name" value="Rpn/YhgA-like_nuclease"/>
</dbReference>
<dbReference type="InterPro" id="IPR006842">
    <property type="entry name" value="Transposase_31"/>
</dbReference>
<dbReference type="GO" id="GO:1990238">
    <property type="term" value="F:double-stranded DNA endonuclease activity"/>
    <property type="evidence" value="ECO:0007669"/>
    <property type="project" value="TreeGrafter"/>
</dbReference>
<dbReference type="KEGG" id="kst:KSMBR1_1977"/>
<accession>A0A2C9CFP5</accession>
<sequence length="342" mass="40225">MEIINPHDKFFKETFSIRENVIDFLSGTFPSKILKKLDLSTLTQDNNSYIDEEHKEHFSDIVYTCFCKDKELRITLLFEHKSYAVACPYLQLMKYLLKIWESNNKQAQRLMPVIPVILYHGKDTWKARRFRDYFEGIDEEFLRFIPEFEYLLTDLSSYSNEEIKDRVFRRASLQITMLLMRNIYNDKILGDKLKVFFEIGRQYFEEEGGVKFLESVIRYLYYASDIEEERVIDTLKEISEEGGKLSMTIAARLIEKGKITGRMEGRMEGREEGRAEGAIEGERKGRIEGLIEAIEIGLELKYGVNGLRLLERIRKIAVIEKLESIKEAVKISKNMEEIEKLL</sequence>
<dbReference type="PANTHER" id="PTHR34611:SF2">
    <property type="entry name" value="INACTIVE RECOMBINATION-PROMOTING NUCLEASE-LIKE PROTEIN RPNE-RELATED"/>
    <property type="match status" value="1"/>
</dbReference>
<dbReference type="GO" id="GO:0006310">
    <property type="term" value="P:DNA recombination"/>
    <property type="evidence" value="ECO:0007669"/>
    <property type="project" value="TreeGrafter"/>
</dbReference>
<gene>
    <name evidence="2" type="ORF">KSMBR1_1977</name>
</gene>
<evidence type="ECO:0000259" key="1">
    <source>
        <dbReference type="Pfam" id="PF04754"/>
    </source>
</evidence>
<dbReference type="OrthoDB" id="270715at2"/>
<reference evidence="3" key="1">
    <citation type="submission" date="2017-10" db="EMBL/GenBank/DDBJ databases">
        <authorList>
            <person name="Frank J."/>
        </authorList>
    </citation>
    <scope>NUCLEOTIDE SEQUENCE [LARGE SCALE GENOMIC DNA]</scope>
</reference>
<keyword evidence="3" id="KW-1185">Reference proteome</keyword>